<dbReference type="InterPro" id="IPR019410">
    <property type="entry name" value="Methyltransf_16"/>
</dbReference>
<dbReference type="EC" id="2.1.1.85" evidence="3"/>
<comment type="subcellular location">
    <subcellularLocation>
        <location evidence="2">Cytoplasm</location>
    </subcellularLocation>
    <subcellularLocation>
        <location evidence="1">Nucleus</location>
    </subcellularLocation>
</comment>
<evidence type="ECO:0000256" key="6">
    <source>
        <dbReference type="ARBA" id="ARBA00022679"/>
    </source>
</evidence>
<keyword evidence="11" id="KW-1185">Reference proteome</keyword>
<dbReference type="STRING" id="78915.A0A4P9XNT2"/>
<dbReference type="GO" id="GO:0005737">
    <property type="term" value="C:cytoplasm"/>
    <property type="evidence" value="ECO:0007669"/>
    <property type="project" value="UniProtKB-SubCell"/>
</dbReference>
<evidence type="ECO:0000313" key="11">
    <source>
        <dbReference type="Proteomes" id="UP000271241"/>
    </source>
</evidence>
<protein>
    <recommendedName>
        <fullName evidence="3">protein-histidine N-methyltransferase</fullName>
        <ecNumber evidence="3">2.1.1.85</ecNumber>
    </recommendedName>
</protein>
<evidence type="ECO:0000256" key="4">
    <source>
        <dbReference type="ARBA" id="ARBA00022490"/>
    </source>
</evidence>
<evidence type="ECO:0000256" key="7">
    <source>
        <dbReference type="ARBA" id="ARBA00022691"/>
    </source>
</evidence>
<feature type="non-terminal residue" evidence="10">
    <location>
        <position position="1"/>
    </location>
</feature>
<comment type="similarity">
    <text evidence="9">Belongs to the methyltransferase superfamily. METTL18 family.</text>
</comment>
<dbReference type="InterPro" id="IPR029063">
    <property type="entry name" value="SAM-dependent_MTases_sf"/>
</dbReference>
<evidence type="ECO:0000256" key="3">
    <source>
        <dbReference type="ARBA" id="ARBA00012533"/>
    </source>
</evidence>
<keyword evidence="6" id="KW-0808">Transferase</keyword>
<sequence>SPALRRRDLSDIKFQLADEDTLSEAAPVRVAVNGRDERDWLRDGGSDVVCGVYEGGFKTWECAFDLIALLDATYAPGMLDGKRVLELGCGSALPGIRQLQRHPQVQVDFQDYNREVLRLVTLPNVLANTTNEPEMDYATEDWHRLTQDTTAQETLTKTVAARSRFLAGDWATLSTALGASGQYDLILTAETIYHEASHAKLHDAICHALRKPDGVAYVAAKTVYFGCTGSTLTFEQHVQAAGQLRLERCHQVESSVRREILKLSWRV</sequence>
<keyword evidence="8" id="KW-0539">Nucleus</keyword>
<dbReference type="PANTHER" id="PTHR14614:SF39">
    <property type="entry name" value="HISTIDINE PROTEIN METHYLTRANSFERASE 1 HOMOLOG"/>
    <property type="match status" value="1"/>
</dbReference>
<reference evidence="11" key="1">
    <citation type="journal article" date="2018" name="Nat. Microbiol.">
        <title>Leveraging single-cell genomics to expand the fungal tree of life.</title>
        <authorList>
            <person name="Ahrendt S.R."/>
            <person name="Quandt C.A."/>
            <person name="Ciobanu D."/>
            <person name="Clum A."/>
            <person name="Salamov A."/>
            <person name="Andreopoulos B."/>
            <person name="Cheng J.F."/>
            <person name="Woyke T."/>
            <person name="Pelin A."/>
            <person name="Henrissat B."/>
            <person name="Reynolds N.K."/>
            <person name="Benny G.L."/>
            <person name="Smith M.E."/>
            <person name="James T.Y."/>
            <person name="Grigoriev I.V."/>
        </authorList>
    </citation>
    <scope>NUCLEOTIDE SEQUENCE [LARGE SCALE GENOMIC DNA]</scope>
    <source>
        <strain evidence="11">RSA 1356</strain>
    </source>
</reference>
<dbReference type="EMBL" id="KZ992690">
    <property type="protein sequence ID" value="RKP07647.1"/>
    <property type="molecule type" value="Genomic_DNA"/>
</dbReference>
<dbReference type="Gene3D" id="3.40.50.150">
    <property type="entry name" value="Vaccinia Virus protein VP39"/>
    <property type="match status" value="1"/>
</dbReference>
<keyword evidence="4" id="KW-0963">Cytoplasm</keyword>
<evidence type="ECO:0000256" key="5">
    <source>
        <dbReference type="ARBA" id="ARBA00022603"/>
    </source>
</evidence>
<evidence type="ECO:0000256" key="8">
    <source>
        <dbReference type="ARBA" id="ARBA00023242"/>
    </source>
</evidence>
<gene>
    <name evidence="10" type="ORF">THASP1DRAFT_16736</name>
</gene>
<evidence type="ECO:0000313" key="10">
    <source>
        <dbReference type="EMBL" id="RKP07647.1"/>
    </source>
</evidence>
<keyword evidence="5" id="KW-0489">Methyltransferase</keyword>
<accession>A0A4P9XNT2</accession>
<dbReference type="Proteomes" id="UP000271241">
    <property type="component" value="Unassembled WGS sequence"/>
</dbReference>
<dbReference type="OrthoDB" id="1723750at2759"/>
<dbReference type="GO" id="GO:0032259">
    <property type="term" value="P:methylation"/>
    <property type="evidence" value="ECO:0007669"/>
    <property type="project" value="UniProtKB-KW"/>
</dbReference>
<dbReference type="GO" id="GO:0018064">
    <property type="term" value="F:protein-L-histidine N-tele-methyltransferase activity"/>
    <property type="evidence" value="ECO:0007669"/>
    <property type="project" value="UniProtKB-EC"/>
</dbReference>
<name>A0A4P9XNT2_9FUNG</name>
<dbReference type="AlphaFoldDB" id="A0A4P9XNT2"/>
<evidence type="ECO:0000256" key="2">
    <source>
        <dbReference type="ARBA" id="ARBA00004496"/>
    </source>
</evidence>
<dbReference type="GO" id="GO:0005634">
    <property type="term" value="C:nucleus"/>
    <property type="evidence" value="ECO:0007669"/>
    <property type="project" value="UniProtKB-SubCell"/>
</dbReference>
<evidence type="ECO:0000256" key="1">
    <source>
        <dbReference type="ARBA" id="ARBA00004123"/>
    </source>
</evidence>
<evidence type="ECO:0000256" key="9">
    <source>
        <dbReference type="ARBA" id="ARBA00038126"/>
    </source>
</evidence>
<keyword evidence="7" id="KW-0949">S-adenosyl-L-methionine</keyword>
<dbReference type="SUPFAM" id="SSF53335">
    <property type="entry name" value="S-adenosyl-L-methionine-dependent methyltransferases"/>
    <property type="match status" value="1"/>
</dbReference>
<organism evidence="10 11">
    <name type="scientific">Thamnocephalis sphaerospora</name>
    <dbReference type="NCBI Taxonomy" id="78915"/>
    <lineage>
        <taxon>Eukaryota</taxon>
        <taxon>Fungi</taxon>
        <taxon>Fungi incertae sedis</taxon>
        <taxon>Zoopagomycota</taxon>
        <taxon>Zoopagomycotina</taxon>
        <taxon>Zoopagomycetes</taxon>
        <taxon>Zoopagales</taxon>
        <taxon>Sigmoideomycetaceae</taxon>
        <taxon>Thamnocephalis</taxon>
    </lineage>
</organism>
<dbReference type="PANTHER" id="PTHR14614">
    <property type="entry name" value="HEPATOCELLULAR CARCINOMA-ASSOCIATED ANTIGEN"/>
    <property type="match status" value="1"/>
</dbReference>
<proteinExistence type="inferred from homology"/>